<organism evidence="1 2">
    <name type="scientific">Stylosanthes scabra</name>
    <dbReference type="NCBI Taxonomy" id="79078"/>
    <lineage>
        <taxon>Eukaryota</taxon>
        <taxon>Viridiplantae</taxon>
        <taxon>Streptophyta</taxon>
        <taxon>Embryophyta</taxon>
        <taxon>Tracheophyta</taxon>
        <taxon>Spermatophyta</taxon>
        <taxon>Magnoliopsida</taxon>
        <taxon>eudicotyledons</taxon>
        <taxon>Gunneridae</taxon>
        <taxon>Pentapetalae</taxon>
        <taxon>rosids</taxon>
        <taxon>fabids</taxon>
        <taxon>Fabales</taxon>
        <taxon>Fabaceae</taxon>
        <taxon>Papilionoideae</taxon>
        <taxon>50 kb inversion clade</taxon>
        <taxon>dalbergioids sensu lato</taxon>
        <taxon>Dalbergieae</taxon>
        <taxon>Pterocarpus clade</taxon>
        <taxon>Stylosanthes</taxon>
    </lineage>
</organism>
<sequence>MEWSVWRGRLHNLLCRFRKHLWKPTAGLDYLQRKLRVFLSTENRLRREGAIVVGALPEVKKEELLLKALFRKAAHKKGLARQTSGSFVNEVQNQQRFAEHCCAVENPSLYKFSDEIFEQNFDRREVVPKNLAANPN</sequence>
<name>A0ABU6VN51_9FABA</name>
<proteinExistence type="predicted"/>
<dbReference type="EMBL" id="JASCZI010151636">
    <property type="protein sequence ID" value="MED6173825.1"/>
    <property type="molecule type" value="Genomic_DNA"/>
</dbReference>
<comment type="caution">
    <text evidence="1">The sequence shown here is derived from an EMBL/GenBank/DDBJ whole genome shotgun (WGS) entry which is preliminary data.</text>
</comment>
<protein>
    <submittedName>
        <fullName evidence="1">Uncharacterized protein</fullName>
    </submittedName>
</protein>
<reference evidence="1 2" key="1">
    <citation type="journal article" date="2023" name="Plants (Basel)">
        <title>Bridging the Gap: Combining Genomics and Transcriptomics Approaches to Understand Stylosanthes scabra, an Orphan Legume from the Brazilian Caatinga.</title>
        <authorList>
            <person name="Ferreira-Neto J.R.C."/>
            <person name="da Silva M.D."/>
            <person name="Binneck E."/>
            <person name="de Melo N.F."/>
            <person name="da Silva R.H."/>
            <person name="de Melo A.L.T.M."/>
            <person name="Pandolfi V."/>
            <person name="Bustamante F.O."/>
            <person name="Brasileiro-Vidal A.C."/>
            <person name="Benko-Iseppon A.M."/>
        </authorList>
    </citation>
    <scope>NUCLEOTIDE SEQUENCE [LARGE SCALE GENOMIC DNA]</scope>
    <source>
        <tissue evidence="1">Leaves</tissue>
    </source>
</reference>
<gene>
    <name evidence="1" type="ORF">PIB30_063333</name>
</gene>
<evidence type="ECO:0000313" key="1">
    <source>
        <dbReference type="EMBL" id="MED6173825.1"/>
    </source>
</evidence>
<dbReference type="Proteomes" id="UP001341840">
    <property type="component" value="Unassembled WGS sequence"/>
</dbReference>
<evidence type="ECO:0000313" key="2">
    <source>
        <dbReference type="Proteomes" id="UP001341840"/>
    </source>
</evidence>
<keyword evidence="2" id="KW-1185">Reference proteome</keyword>
<accession>A0ABU6VN51</accession>